<dbReference type="InterPro" id="IPR018289">
    <property type="entry name" value="MULE_transposase_dom"/>
</dbReference>
<dbReference type="EMBL" id="CAJOBA010000892">
    <property type="protein sequence ID" value="CAF3563375.1"/>
    <property type="molecule type" value="Genomic_DNA"/>
</dbReference>
<name>A0A814HUI4_9BILA</name>
<reference evidence="3" key="1">
    <citation type="submission" date="2021-02" db="EMBL/GenBank/DDBJ databases">
        <authorList>
            <person name="Nowell W R."/>
        </authorList>
    </citation>
    <scope>NUCLEOTIDE SEQUENCE</scope>
</reference>
<comment type="caution">
    <text evidence="3">The sequence shown here is derived from an EMBL/GenBank/DDBJ whole genome shotgun (WGS) entry which is preliminary data.</text>
</comment>
<evidence type="ECO:0000313" key="6">
    <source>
        <dbReference type="Proteomes" id="UP000663829"/>
    </source>
</evidence>
<dbReference type="Proteomes" id="UP000663829">
    <property type="component" value="Unassembled WGS sequence"/>
</dbReference>
<dbReference type="AlphaFoldDB" id="A0A814HUI4"/>
<dbReference type="OrthoDB" id="10029846at2759"/>
<dbReference type="Gene3D" id="2.20.25.240">
    <property type="match status" value="1"/>
</dbReference>
<accession>A0A814HUI4</accession>
<protein>
    <recommendedName>
        <fullName evidence="1">MULE transposase domain-containing protein</fullName>
    </recommendedName>
</protein>
<keyword evidence="6" id="KW-1185">Reference proteome</keyword>
<sequence>MDTNFTWSKTQRGEIAILYNSYLYHLKRVNQNVSSVYACTFKSCYCAITLKNDAITKSIATNHNHDSKLTDNVQIVLIGLKRRVLNDANKLIPKIYDEERRENGIAATVFDARKSTLYSIHKTILSSIPTPLSCIVIPQDMYYNNSKEEFSFYNSPTPHKVIAFGSESALKLLSENYHWNADGTFRTSPALFSQAYYIHVWDEHSIKPIVYSCCEDKSQNGYICLPGSLVGYAAQKSIVLNSSSILIDFEKAAINAISDVFPQTLVKGCHFSVHSECMEES</sequence>
<dbReference type="Proteomes" id="UP000681722">
    <property type="component" value="Unassembled WGS sequence"/>
</dbReference>
<gene>
    <name evidence="3" type="ORF">GPM918_LOCUS14504</name>
    <name evidence="2" type="ORF">OVA965_LOCUS3642</name>
    <name evidence="5" type="ORF">SRO942_LOCUS14504</name>
    <name evidence="4" type="ORF">TMI583_LOCUS3641</name>
</gene>
<evidence type="ECO:0000313" key="2">
    <source>
        <dbReference type="EMBL" id="CAF0781643.1"/>
    </source>
</evidence>
<feature type="domain" description="MULE transposase" evidence="1">
    <location>
        <begin position="179"/>
        <end position="273"/>
    </location>
</feature>
<dbReference type="Proteomes" id="UP000677228">
    <property type="component" value="Unassembled WGS sequence"/>
</dbReference>
<proteinExistence type="predicted"/>
<dbReference type="Proteomes" id="UP000682733">
    <property type="component" value="Unassembled WGS sequence"/>
</dbReference>
<dbReference type="Pfam" id="PF10551">
    <property type="entry name" value="MULE"/>
    <property type="match status" value="1"/>
</dbReference>
<dbReference type="EMBL" id="CAJOBC010003499">
    <property type="protein sequence ID" value="CAF3787194.1"/>
    <property type="molecule type" value="Genomic_DNA"/>
</dbReference>
<organism evidence="3 6">
    <name type="scientific">Didymodactylos carnosus</name>
    <dbReference type="NCBI Taxonomy" id="1234261"/>
    <lineage>
        <taxon>Eukaryota</taxon>
        <taxon>Metazoa</taxon>
        <taxon>Spiralia</taxon>
        <taxon>Gnathifera</taxon>
        <taxon>Rotifera</taxon>
        <taxon>Eurotatoria</taxon>
        <taxon>Bdelloidea</taxon>
        <taxon>Philodinida</taxon>
        <taxon>Philodinidae</taxon>
        <taxon>Didymodactylos</taxon>
    </lineage>
</organism>
<evidence type="ECO:0000313" key="4">
    <source>
        <dbReference type="EMBL" id="CAF3563375.1"/>
    </source>
</evidence>
<dbReference type="EMBL" id="CAJNOK010000892">
    <property type="protein sequence ID" value="CAF0781643.1"/>
    <property type="molecule type" value="Genomic_DNA"/>
</dbReference>
<evidence type="ECO:0000313" key="3">
    <source>
        <dbReference type="EMBL" id="CAF1015612.1"/>
    </source>
</evidence>
<evidence type="ECO:0000259" key="1">
    <source>
        <dbReference type="Pfam" id="PF10551"/>
    </source>
</evidence>
<dbReference type="EMBL" id="CAJNOQ010003499">
    <property type="protein sequence ID" value="CAF1015612.1"/>
    <property type="molecule type" value="Genomic_DNA"/>
</dbReference>
<evidence type="ECO:0000313" key="5">
    <source>
        <dbReference type="EMBL" id="CAF3787194.1"/>
    </source>
</evidence>